<name>A0A5D2PDU6_GOSTO</name>
<dbReference type="AlphaFoldDB" id="A0A5D2PDU6"/>
<dbReference type="InterPro" id="IPR036691">
    <property type="entry name" value="Endo/exonu/phosph_ase_sf"/>
</dbReference>
<reference evidence="1 2" key="1">
    <citation type="submission" date="2019-07" db="EMBL/GenBank/DDBJ databases">
        <title>WGS assembly of Gossypium tomentosum.</title>
        <authorList>
            <person name="Chen Z.J."/>
            <person name="Sreedasyam A."/>
            <person name="Ando A."/>
            <person name="Song Q."/>
            <person name="De L."/>
            <person name="Hulse-Kemp A."/>
            <person name="Ding M."/>
            <person name="Ye W."/>
            <person name="Kirkbride R."/>
            <person name="Jenkins J."/>
            <person name="Plott C."/>
            <person name="Lovell J."/>
            <person name="Lin Y.-M."/>
            <person name="Vaughn R."/>
            <person name="Liu B."/>
            <person name="Li W."/>
            <person name="Simpson S."/>
            <person name="Scheffler B."/>
            <person name="Saski C."/>
            <person name="Grover C."/>
            <person name="Hu G."/>
            <person name="Conover J."/>
            <person name="Carlson J."/>
            <person name="Shu S."/>
            <person name="Boston L."/>
            <person name="Williams M."/>
            <person name="Peterson D."/>
            <person name="Mcgee K."/>
            <person name="Jones D."/>
            <person name="Wendel J."/>
            <person name="Stelly D."/>
            <person name="Grimwood J."/>
            <person name="Schmutz J."/>
        </authorList>
    </citation>
    <scope>NUCLEOTIDE SEQUENCE [LARGE SCALE GENOMIC DNA]</scope>
    <source>
        <strain evidence="1">7179.01</strain>
    </source>
</reference>
<protein>
    <recommendedName>
        <fullName evidence="3">DUF4283 domain-containing protein</fullName>
    </recommendedName>
</protein>
<keyword evidence="2" id="KW-1185">Reference proteome</keyword>
<dbReference type="Gene3D" id="3.60.10.10">
    <property type="entry name" value="Endonuclease/exonuclease/phosphatase"/>
    <property type="match status" value="1"/>
</dbReference>
<proteinExistence type="predicted"/>
<accession>A0A5D2PDU6</accession>
<evidence type="ECO:0000313" key="2">
    <source>
        <dbReference type="Proteomes" id="UP000322667"/>
    </source>
</evidence>
<evidence type="ECO:0008006" key="3">
    <source>
        <dbReference type="Google" id="ProtNLM"/>
    </source>
</evidence>
<sequence length="507" mass="59192">MEEGGNQIMKGLWTFFRYHGKVVDAFIPEEKNKSGKRFEFQDLRAGGKYRKGNYFNSNLDKNRDQINLGDFNNNGLRVNIKGNTRNVQGHVEYEQLWKLKKCLVGEVATFYEANSLADRIVRIGLGEISIVFSERVSWTKILGVPLYYWNYETFKRNLTKTTNYEKIEMLISIKQSMQIEEVITLDVVDISFLTSLRERGWSKVFRNNISNKEVRQEEVEEGVSELKLTMFGVLNEGDHDAGSNGNLIEREFGDSRGMDWARKDLVIMCLAFVIGLSGGSDAHEDMEDGKEEETFNKKISSMRDILYRMLTFKEKQKRDRIWRKKMGKVTSRKSDISNRRKVILREAKQTWKVGKKLGLSVRGNEVDETKLQVVFGDLITRNWGDDNFDFRYQTAVGHSGGLITIWDKEYFQMNKEYCVNQFVVVEGIWLDFNIVRNKSERSNYVGLLQGSKDFWSFIDKCKLVDLLLIGKNLTWYRLDKKKSRLDRFLVDEEWLEHSKGIFFVGKC</sequence>
<dbReference type="Proteomes" id="UP000322667">
    <property type="component" value="Chromosome A08"/>
</dbReference>
<organism evidence="1 2">
    <name type="scientific">Gossypium tomentosum</name>
    <name type="common">Hawaiian cotton</name>
    <name type="synonym">Gossypium sandvicense</name>
    <dbReference type="NCBI Taxonomy" id="34277"/>
    <lineage>
        <taxon>Eukaryota</taxon>
        <taxon>Viridiplantae</taxon>
        <taxon>Streptophyta</taxon>
        <taxon>Embryophyta</taxon>
        <taxon>Tracheophyta</taxon>
        <taxon>Spermatophyta</taxon>
        <taxon>Magnoliopsida</taxon>
        <taxon>eudicotyledons</taxon>
        <taxon>Gunneridae</taxon>
        <taxon>Pentapetalae</taxon>
        <taxon>rosids</taxon>
        <taxon>malvids</taxon>
        <taxon>Malvales</taxon>
        <taxon>Malvaceae</taxon>
        <taxon>Malvoideae</taxon>
        <taxon>Gossypium</taxon>
    </lineage>
</organism>
<gene>
    <name evidence="1" type="ORF">ES332_A08G122500v1</name>
</gene>
<dbReference type="EMBL" id="CM017617">
    <property type="protein sequence ID" value="TYI14468.1"/>
    <property type="molecule type" value="Genomic_DNA"/>
</dbReference>
<evidence type="ECO:0000313" key="1">
    <source>
        <dbReference type="EMBL" id="TYI14468.1"/>
    </source>
</evidence>